<evidence type="ECO:0000313" key="2">
    <source>
        <dbReference type="Proteomes" id="UP000516204"/>
    </source>
</evidence>
<dbReference type="Proteomes" id="UP000516204">
    <property type="component" value="Segment"/>
</dbReference>
<reference evidence="2" key="1">
    <citation type="submission" date="2020-08" db="EMBL/GenBank/DDBJ databases">
        <authorList>
            <person name="Hillin M.J."/>
            <person name="Beth T.W."/>
            <person name="Collman T.N."/>
            <person name="Davis R.E."/>
            <person name="Dobesh B.I."/>
            <person name="Johnson A.L."/>
            <person name="Lewis B.M."/>
            <person name="Suarez T.R."/>
            <person name="Villa E.C."/>
            <person name="Walker J.R."/>
            <person name="Labonte J.M."/>
            <person name="Butela K.A."/>
            <person name="Garlena R.A."/>
            <person name="Russell D.A."/>
            <person name="Pope W.H."/>
            <person name="Jacobs-Sera D."/>
            <person name="Hatfull G.F."/>
        </authorList>
    </citation>
    <scope>NUCLEOTIDE SEQUENCE [LARGE SCALE GENOMIC DNA]</scope>
</reference>
<accession>A0A7G9W240</accession>
<evidence type="ECO:0000313" key="1">
    <source>
        <dbReference type="EMBL" id="QNO12703.1"/>
    </source>
</evidence>
<keyword evidence="2" id="KW-1185">Reference proteome</keyword>
<organism evidence="1 2">
    <name type="scientific">Arthrobacter phage Tweety19</name>
    <dbReference type="NCBI Taxonomy" id="2768133"/>
    <lineage>
        <taxon>Viruses</taxon>
        <taxon>Duplodnaviria</taxon>
        <taxon>Heunggongvirae</taxon>
        <taxon>Uroviricota</taxon>
        <taxon>Caudoviricetes</taxon>
        <taxon>Casidaviridae</taxon>
        <taxon>Galvastonvirus</taxon>
        <taxon>Galvastonvirus tweety19</taxon>
    </lineage>
</organism>
<name>A0A7G9W240_9CAUD</name>
<dbReference type="KEGG" id="vg:77954829"/>
<dbReference type="GeneID" id="77954829"/>
<gene>
    <name evidence="1" type="primary">44</name>
    <name evidence="1" type="ORF">SEA_TWEETY19_44</name>
</gene>
<proteinExistence type="predicted"/>
<dbReference type="RefSeq" id="YP_010678434.1">
    <property type="nucleotide sequence ID" value="NC_071035.1"/>
</dbReference>
<dbReference type="EMBL" id="MT897906">
    <property type="protein sequence ID" value="QNO12703.1"/>
    <property type="molecule type" value="Genomic_DNA"/>
</dbReference>
<protein>
    <submittedName>
        <fullName evidence="1">Uncharacterized protein</fullName>
    </submittedName>
</protein>
<sequence length="92" mass="10261">MANAYEKLVAAGAPAIVEPLFYRISENPLNNYVILEIREREPYRGSKLKIRKQIRPGADLAVRVAEAAQDAYDEIQYQDELAALVGEHSSAT</sequence>